<accession>A0A131Z5P9</accession>
<dbReference type="Pfam" id="PF05821">
    <property type="entry name" value="NDUF_B8"/>
    <property type="match status" value="1"/>
</dbReference>
<dbReference type="GO" id="GO:0005739">
    <property type="term" value="C:mitochondrion"/>
    <property type="evidence" value="ECO:0007669"/>
    <property type="project" value="InterPro"/>
</dbReference>
<sequence length="181" mass="20860">MASLVGLSGRFGQIARCQLKAPVITSCRSAGYWNKDWRPGPTPQTEEEMRAAAKKYKMLYEDYKVRAESEGLTWGDYPKIPTVTSASRDPEEDYDFPTMKRNYGEPINIYADAYTPERLDLKRHQVPIRKQLATFLGVVFGLWYLMTFFDRPGLAFKYSPDMIPEEMPHDGVVHYTFEPAE</sequence>
<protein>
    <submittedName>
        <fullName evidence="2">NADH dehydrogenase (Ubiquinone) 1 beta subcomplex subunit 8</fullName>
    </submittedName>
</protein>
<organism evidence="2">
    <name type="scientific">Rhipicephalus appendiculatus</name>
    <name type="common">Brown ear tick</name>
    <dbReference type="NCBI Taxonomy" id="34631"/>
    <lineage>
        <taxon>Eukaryota</taxon>
        <taxon>Metazoa</taxon>
        <taxon>Ecdysozoa</taxon>
        <taxon>Arthropoda</taxon>
        <taxon>Chelicerata</taxon>
        <taxon>Arachnida</taxon>
        <taxon>Acari</taxon>
        <taxon>Parasitiformes</taxon>
        <taxon>Ixodida</taxon>
        <taxon>Ixodoidea</taxon>
        <taxon>Ixodidae</taxon>
        <taxon>Rhipicephalinae</taxon>
        <taxon>Rhipicephalus</taxon>
        <taxon>Rhipicephalus</taxon>
    </lineage>
</organism>
<name>A0A131Z5P9_RHIAP</name>
<dbReference type="InterPro" id="IPR008699">
    <property type="entry name" value="NDUFB8"/>
</dbReference>
<dbReference type="AlphaFoldDB" id="A0A131Z5P9"/>
<feature type="transmembrane region" description="Helical" evidence="1">
    <location>
        <begin position="132"/>
        <end position="149"/>
    </location>
</feature>
<evidence type="ECO:0000313" key="2">
    <source>
        <dbReference type="EMBL" id="JAP85766.1"/>
    </source>
</evidence>
<keyword evidence="1" id="KW-0472">Membrane</keyword>
<dbReference type="EMBL" id="GEDV01002791">
    <property type="protein sequence ID" value="JAP85766.1"/>
    <property type="molecule type" value="Transcribed_RNA"/>
</dbReference>
<dbReference type="PANTHER" id="PTHR12840">
    <property type="entry name" value="NADH-UBIQUINONE OXIDOREDUCTASE ASHI SUBUNIT"/>
    <property type="match status" value="1"/>
</dbReference>
<proteinExistence type="predicted"/>
<reference evidence="2" key="1">
    <citation type="journal article" date="2016" name="Ticks Tick Borne Dis.">
        <title>De novo assembly and annotation of the salivary gland transcriptome of Rhipicephalus appendiculatus male and female ticks during blood feeding.</title>
        <authorList>
            <person name="de Castro M.H."/>
            <person name="de Klerk D."/>
            <person name="Pienaar R."/>
            <person name="Latif A.A."/>
            <person name="Rees D.J."/>
            <person name="Mans B.J."/>
        </authorList>
    </citation>
    <scope>NUCLEOTIDE SEQUENCE</scope>
    <source>
        <tissue evidence="2">Salivary glands</tissue>
    </source>
</reference>
<keyword evidence="1" id="KW-0812">Transmembrane</keyword>
<keyword evidence="1" id="KW-1133">Transmembrane helix</keyword>
<evidence type="ECO:0000256" key="1">
    <source>
        <dbReference type="SAM" id="Phobius"/>
    </source>
</evidence>
<keyword evidence="2" id="KW-0830">Ubiquinone</keyword>
<dbReference type="PANTHER" id="PTHR12840:SF1">
    <property type="entry name" value="NADH DEHYDROGENASE [UBIQUINONE] 1 BETA SUBCOMPLEX SUBUNIT 8, MITOCHONDRIAL"/>
    <property type="match status" value="1"/>
</dbReference>